<dbReference type="PRINTS" id="PR00368">
    <property type="entry name" value="FADPNR"/>
</dbReference>
<keyword evidence="4" id="KW-0274">FAD</keyword>
<dbReference type="SUPFAM" id="SSF51905">
    <property type="entry name" value="FAD/NAD(P)-binding domain"/>
    <property type="match status" value="1"/>
</dbReference>
<dbReference type="Pfam" id="PF07992">
    <property type="entry name" value="Pyr_redox_2"/>
    <property type="match status" value="1"/>
</dbReference>
<comment type="similarity">
    <text evidence="2">Belongs to the NADH dehydrogenase family.</text>
</comment>
<evidence type="ECO:0000256" key="2">
    <source>
        <dbReference type="ARBA" id="ARBA00005272"/>
    </source>
</evidence>
<comment type="cofactor">
    <cofactor evidence="1">
        <name>FAD</name>
        <dbReference type="ChEBI" id="CHEBI:57692"/>
    </cofactor>
</comment>
<feature type="domain" description="FAD/NAD(P)-binding" evidence="6">
    <location>
        <begin position="6"/>
        <end position="276"/>
    </location>
</feature>
<keyword evidence="3" id="KW-0285">Flavoprotein</keyword>
<gene>
    <name evidence="7" type="ORF">GCM10009864_33230</name>
</gene>
<evidence type="ECO:0000256" key="5">
    <source>
        <dbReference type="ARBA" id="ARBA00023002"/>
    </source>
</evidence>
<accession>A0ABN3RWZ4</accession>
<dbReference type="PANTHER" id="PTHR42913:SF3">
    <property type="entry name" value="64 KDA MITOCHONDRIAL NADH DEHYDROGENASE (EUROFUNG)"/>
    <property type="match status" value="1"/>
</dbReference>
<evidence type="ECO:0000256" key="3">
    <source>
        <dbReference type="ARBA" id="ARBA00022630"/>
    </source>
</evidence>
<evidence type="ECO:0000256" key="4">
    <source>
        <dbReference type="ARBA" id="ARBA00022827"/>
    </source>
</evidence>
<dbReference type="InterPro" id="IPR023753">
    <property type="entry name" value="FAD/NAD-binding_dom"/>
</dbReference>
<evidence type="ECO:0000259" key="6">
    <source>
        <dbReference type="Pfam" id="PF07992"/>
    </source>
</evidence>
<dbReference type="PRINTS" id="PR00469">
    <property type="entry name" value="PNDRDTASEII"/>
</dbReference>
<organism evidence="7 8">
    <name type="scientific">Streptomyces lunalinharesii</name>
    <dbReference type="NCBI Taxonomy" id="333384"/>
    <lineage>
        <taxon>Bacteria</taxon>
        <taxon>Bacillati</taxon>
        <taxon>Actinomycetota</taxon>
        <taxon>Actinomycetes</taxon>
        <taxon>Kitasatosporales</taxon>
        <taxon>Streptomycetaceae</taxon>
        <taxon>Streptomyces</taxon>
    </lineage>
</organism>
<dbReference type="InterPro" id="IPR051169">
    <property type="entry name" value="NADH-Q_oxidoreductase"/>
</dbReference>
<keyword evidence="8" id="KW-1185">Reference proteome</keyword>
<dbReference type="InterPro" id="IPR036188">
    <property type="entry name" value="FAD/NAD-bd_sf"/>
</dbReference>
<reference evidence="7 8" key="1">
    <citation type="journal article" date="2019" name="Int. J. Syst. Evol. Microbiol.">
        <title>The Global Catalogue of Microorganisms (GCM) 10K type strain sequencing project: providing services to taxonomists for standard genome sequencing and annotation.</title>
        <authorList>
            <consortium name="The Broad Institute Genomics Platform"/>
            <consortium name="The Broad Institute Genome Sequencing Center for Infectious Disease"/>
            <person name="Wu L."/>
            <person name="Ma J."/>
        </authorList>
    </citation>
    <scope>NUCLEOTIDE SEQUENCE [LARGE SCALE GENOMIC DNA]</scope>
    <source>
        <strain evidence="7 8">JCM 16374</strain>
    </source>
</reference>
<proteinExistence type="inferred from homology"/>
<dbReference type="PANTHER" id="PTHR42913">
    <property type="entry name" value="APOPTOSIS-INDUCING FACTOR 1"/>
    <property type="match status" value="1"/>
</dbReference>
<dbReference type="Proteomes" id="UP001500994">
    <property type="component" value="Unassembled WGS sequence"/>
</dbReference>
<evidence type="ECO:0000313" key="8">
    <source>
        <dbReference type="Proteomes" id="UP001500994"/>
    </source>
</evidence>
<dbReference type="Gene3D" id="3.50.50.100">
    <property type="match status" value="1"/>
</dbReference>
<name>A0ABN3RWZ4_9ACTN</name>
<dbReference type="EMBL" id="BAAARK010000009">
    <property type="protein sequence ID" value="GAA2662753.1"/>
    <property type="molecule type" value="Genomic_DNA"/>
</dbReference>
<keyword evidence="5" id="KW-0560">Oxidoreductase</keyword>
<protein>
    <submittedName>
        <fullName evidence="7">FAD-dependent oxidoreductase</fullName>
    </submittedName>
</protein>
<evidence type="ECO:0000313" key="7">
    <source>
        <dbReference type="EMBL" id="GAA2662753.1"/>
    </source>
</evidence>
<evidence type="ECO:0000256" key="1">
    <source>
        <dbReference type="ARBA" id="ARBA00001974"/>
    </source>
</evidence>
<sequence length="385" mass="40216">MGAVAQVVVVGAGYAGVMAANRLAATGRSEVGVTVVNPRPDFVERVRLHEHAAGATNAVRPLSGLLHRDVRLRVATVDAIAERSVRLDDGGALAFDYLLYAVGSTVARGLPGVEHAWHVADVDGAEALRTRLRQLPEAARVVVIGGGLTGIETSAEIAYHHPSLNVELVAPALAAWLPDASRTRIAGKLAAAGVVLHTGRRATAVHPDGVATDAGWLPSACTVWAGAFAVPDLARRSGLPVAPDGRLRTDETLVCLDHGRIVGAGDAVAPPRHVAGHLRMSCQAAMPLGAHGADTVLALIRGERPAALSIGMVGQGISLGRRDGFAQATHRDDTPRRFTLSGRAAALVKERVCRFTLGAMRFPRAYRWASGATPTVPEPTPATVR</sequence>
<comment type="caution">
    <text evidence="7">The sequence shown here is derived from an EMBL/GenBank/DDBJ whole genome shotgun (WGS) entry which is preliminary data.</text>
</comment>